<dbReference type="OrthoDB" id="10449120at2759"/>
<feature type="non-terminal residue" evidence="1">
    <location>
        <position position="1"/>
    </location>
</feature>
<gene>
    <name evidence="1" type="ORF">FCALED_LOCUS223</name>
</gene>
<dbReference type="Proteomes" id="UP000789570">
    <property type="component" value="Unassembled WGS sequence"/>
</dbReference>
<reference evidence="1" key="1">
    <citation type="submission" date="2021-06" db="EMBL/GenBank/DDBJ databases">
        <authorList>
            <person name="Kallberg Y."/>
            <person name="Tangrot J."/>
            <person name="Rosling A."/>
        </authorList>
    </citation>
    <scope>NUCLEOTIDE SEQUENCE</scope>
    <source>
        <strain evidence="1">UK204</strain>
    </source>
</reference>
<dbReference type="EMBL" id="CAJVPQ010000017">
    <property type="protein sequence ID" value="CAG8437238.1"/>
    <property type="molecule type" value="Genomic_DNA"/>
</dbReference>
<proteinExistence type="predicted"/>
<sequence length="50" mass="6082">KYMHLQRRVSGLAKDYKNRRVPPFTPHQQNQYMRNIPDFPQIKNILDSIK</sequence>
<accession>A0A9N8V7C1</accession>
<evidence type="ECO:0000313" key="2">
    <source>
        <dbReference type="Proteomes" id="UP000789570"/>
    </source>
</evidence>
<protein>
    <submittedName>
        <fullName evidence="1">9373_t:CDS:1</fullName>
    </submittedName>
</protein>
<keyword evidence="2" id="KW-1185">Reference proteome</keyword>
<organism evidence="1 2">
    <name type="scientific">Funneliformis caledonium</name>
    <dbReference type="NCBI Taxonomy" id="1117310"/>
    <lineage>
        <taxon>Eukaryota</taxon>
        <taxon>Fungi</taxon>
        <taxon>Fungi incertae sedis</taxon>
        <taxon>Mucoromycota</taxon>
        <taxon>Glomeromycotina</taxon>
        <taxon>Glomeromycetes</taxon>
        <taxon>Glomerales</taxon>
        <taxon>Glomeraceae</taxon>
        <taxon>Funneliformis</taxon>
    </lineage>
</organism>
<dbReference type="AlphaFoldDB" id="A0A9N8V7C1"/>
<evidence type="ECO:0000313" key="1">
    <source>
        <dbReference type="EMBL" id="CAG8437238.1"/>
    </source>
</evidence>
<comment type="caution">
    <text evidence="1">The sequence shown here is derived from an EMBL/GenBank/DDBJ whole genome shotgun (WGS) entry which is preliminary data.</text>
</comment>
<name>A0A9N8V7C1_9GLOM</name>